<organism evidence="2 3">
    <name type="scientific">Sciurus vulgaris</name>
    <name type="common">Eurasian red squirrel</name>
    <dbReference type="NCBI Taxonomy" id="55149"/>
    <lineage>
        <taxon>Eukaryota</taxon>
        <taxon>Metazoa</taxon>
        <taxon>Chordata</taxon>
        <taxon>Craniata</taxon>
        <taxon>Vertebrata</taxon>
        <taxon>Euteleostomi</taxon>
        <taxon>Mammalia</taxon>
        <taxon>Eutheria</taxon>
        <taxon>Euarchontoglires</taxon>
        <taxon>Glires</taxon>
        <taxon>Rodentia</taxon>
        <taxon>Sciuromorpha</taxon>
        <taxon>Sciuridae</taxon>
        <taxon>Sciurinae</taxon>
        <taxon>Sciurini</taxon>
        <taxon>Sciurus</taxon>
    </lineage>
</organism>
<sequence>WHALQRGSLASSSGVNHADCGLNVQKQCSKMVPNDCKQDLKHVKKVYNCDLRTLLEAHFIKRWSLECQMTFDRDETLGIDFGLTVMKFPETAALNNI</sequence>
<protein>
    <submittedName>
        <fullName evidence="2">Uncharacterized protein</fullName>
    </submittedName>
</protein>
<dbReference type="Proteomes" id="UP000694564">
    <property type="component" value="Chromosome 13"/>
</dbReference>
<dbReference type="PANTHER" id="PTHR46075">
    <property type="entry name" value="CHIMERIN FAMILY MEMBER"/>
    <property type="match status" value="1"/>
</dbReference>
<dbReference type="GO" id="GO:0046875">
    <property type="term" value="F:ephrin receptor binding"/>
    <property type="evidence" value="ECO:0007669"/>
    <property type="project" value="TreeGrafter"/>
</dbReference>
<proteinExistence type="predicted"/>
<name>A0A8D2JMM3_SCIVU</name>
<evidence type="ECO:0000313" key="3">
    <source>
        <dbReference type="Proteomes" id="UP000694564"/>
    </source>
</evidence>
<dbReference type="OrthoDB" id="3196451at2759"/>
<reference evidence="2" key="1">
    <citation type="submission" date="2025-08" db="UniProtKB">
        <authorList>
            <consortium name="Ensembl"/>
        </authorList>
    </citation>
    <scope>IDENTIFICATION</scope>
</reference>
<keyword evidence="3" id="KW-1185">Reference proteome</keyword>
<evidence type="ECO:0000256" key="1">
    <source>
        <dbReference type="ARBA" id="ARBA00022468"/>
    </source>
</evidence>
<dbReference type="Gene3D" id="3.30.60.20">
    <property type="match status" value="1"/>
</dbReference>
<evidence type="ECO:0000313" key="2">
    <source>
        <dbReference type="Ensembl" id="ENSSVLP00005020402.1"/>
    </source>
</evidence>
<reference evidence="2" key="2">
    <citation type="submission" date="2025-09" db="UniProtKB">
        <authorList>
            <consortium name="Ensembl"/>
        </authorList>
    </citation>
    <scope>IDENTIFICATION</scope>
</reference>
<dbReference type="PANTHER" id="PTHR46075:SF1">
    <property type="entry name" value="N-CHIMAERIN"/>
    <property type="match status" value="1"/>
</dbReference>
<dbReference type="GeneTree" id="ENSGT00970000198186"/>
<keyword evidence="1" id="KW-0343">GTPase activation</keyword>
<accession>A0A8D2JMM3</accession>
<dbReference type="AlphaFoldDB" id="A0A8D2JMM3"/>
<dbReference type="Ensembl" id="ENSSVLT00005022745.1">
    <property type="protein sequence ID" value="ENSSVLP00005020402.1"/>
    <property type="gene ID" value="ENSSVLG00005016301.1"/>
</dbReference>
<dbReference type="InterPro" id="IPR051854">
    <property type="entry name" value="Rho-type_GAP"/>
</dbReference>
<dbReference type="GO" id="GO:0048013">
    <property type="term" value="P:ephrin receptor signaling pathway"/>
    <property type="evidence" value="ECO:0007669"/>
    <property type="project" value="TreeGrafter"/>
</dbReference>
<dbReference type="GO" id="GO:0005096">
    <property type="term" value="F:GTPase activator activity"/>
    <property type="evidence" value="ECO:0007669"/>
    <property type="project" value="UniProtKB-KW"/>
</dbReference>